<feature type="repeat" description="WD" evidence="6">
    <location>
        <begin position="121"/>
        <end position="156"/>
    </location>
</feature>
<dbReference type="InterPro" id="IPR001680">
    <property type="entry name" value="WD40_rpt"/>
</dbReference>
<feature type="non-terminal residue" evidence="8">
    <location>
        <position position="1"/>
    </location>
</feature>
<keyword evidence="4" id="KW-0805">Transcription regulation</keyword>
<feature type="region of interest" description="Disordered" evidence="7">
    <location>
        <begin position="244"/>
        <end position="279"/>
    </location>
</feature>
<name>A0A3E2HRJ6_SCYLI</name>
<keyword evidence="5" id="KW-0804">Transcription</keyword>
<dbReference type="AlphaFoldDB" id="A0A3E2HRJ6"/>
<dbReference type="PANTHER" id="PTHR10253">
    <property type="entry name" value="POLYCOMB PROTEIN"/>
    <property type="match status" value="1"/>
</dbReference>
<evidence type="ECO:0000256" key="1">
    <source>
        <dbReference type="ARBA" id="ARBA00008075"/>
    </source>
</evidence>
<comment type="similarity">
    <text evidence="1">Belongs to the WD repeat ESC family.</text>
</comment>
<sequence length="423" mass="46269">MSASKEKHEWELPHLRESHQLVSSQTDFWQVKFYPYTDPGVDPVFAVAGGKQVLICRAPQSGSNKPIEVIQAIVDEEPDADYYTCTWTKNLQTGDPLICIAGATAKIKIINALTGVLQTTLSGHGGDVNDLAVSPVNPYLLASASEDAAVRIWSLDPAHANQPCAMILAGDGHRETVLTLWTLPELPDSNTGTKKPTLVHYPHFSTSEVHSDIVDCITFHHDLILSKAANENCIVLWSIKGFSSSNPPPLPSSAPTTHDAQRDTRSAFSPPTSSDNPSSQYTRLLQFAIPDSEIICMRFGLFQGYNGSNPVLAMCNTGSKVFFWDLSRKDTVSRIREDSPPSESSSTHADKDPSGSSEVVKSIEIWDRRYNMGEPLHSIQAHKEEVVKSLAFVGRQVAWSSGGEWCIVAGSASVVAVLQRWSR</sequence>
<organism evidence="8 9">
    <name type="scientific">Scytalidium lignicola</name>
    <name type="common">Hyphomycete</name>
    <dbReference type="NCBI Taxonomy" id="5539"/>
    <lineage>
        <taxon>Eukaryota</taxon>
        <taxon>Fungi</taxon>
        <taxon>Dikarya</taxon>
        <taxon>Ascomycota</taxon>
        <taxon>Pezizomycotina</taxon>
        <taxon>Leotiomycetes</taxon>
        <taxon>Leotiomycetes incertae sedis</taxon>
        <taxon>Scytalidium</taxon>
    </lineage>
</organism>
<evidence type="ECO:0000256" key="4">
    <source>
        <dbReference type="ARBA" id="ARBA00023015"/>
    </source>
</evidence>
<dbReference type="STRING" id="5539.A0A3E2HRJ6"/>
<evidence type="ECO:0000256" key="5">
    <source>
        <dbReference type="ARBA" id="ARBA00023163"/>
    </source>
</evidence>
<keyword evidence="9" id="KW-1185">Reference proteome</keyword>
<feature type="compositionally biased region" description="Polar residues" evidence="7">
    <location>
        <begin position="266"/>
        <end position="279"/>
    </location>
</feature>
<dbReference type="SMART" id="SM00320">
    <property type="entry name" value="WD40"/>
    <property type="match status" value="4"/>
</dbReference>
<dbReference type="PROSITE" id="PS50294">
    <property type="entry name" value="WD_REPEATS_REGION"/>
    <property type="match status" value="1"/>
</dbReference>
<evidence type="ECO:0000256" key="7">
    <source>
        <dbReference type="SAM" id="MobiDB-lite"/>
    </source>
</evidence>
<accession>A0A3E2HRJ6</accession>
<dbReference type="Gene3D" id="2.130.10.10">
    <property type="entry name" value="YVTN repeat-like/Quinoprotein amine dehydrogenase"/>
    <property type="match status" value="1"/>
</dbReference>
<evidence type="ECO:0000313" key="8">
    <source>
        <dbReference type="EMBL" id="RFU35641.1"/>
    </source>
</evidence>
<dbReference type="PROSITE" id="PS50082">
    <property type="entry name" value="WD_REPEATS_2"/>
    <property type="match status" value="1"/>
</dbReference>
<keyword evidence="3" id="KW-0677">Repeat</keyword>
<reference evidence="8 9" key="1">
    <citation type="submission" date="2018-05" db="EMBL/GenBank/DDBJ databases">
        <title>Draft genome sequence of Scytalidium lignicola DSM 105466, a ubiquitous saprotrophic fungus.</title>
        <authorList>
            <person name="Buettner E."/>
            <person name="Gebauer A.M."/>
            <person name="Hofrichter M."/>
            <person name="Liers C."/>
            <person name="Kellner H."/>
        </authorList>
    </citation>
    <scope>NUCLEOTIDE SEQUENCE [LARGE SCALE GENOMIC DNA]</scope>
    <source>
        <strain evidence="8 9">DSM 105466</strain>
    </source>
</reference>
<dbReference type="InterPro" id="IPR051243">
    <property type="entry name" value="PcG_WD-repeat"/>
</dbReference>
<dbReference type="InterPro" id="IPR036322">
    <property type="entry name" value="WD40_repeat_dom_sf"/>
</dbReference>
<protein>
    <submittedName>
        <fullName evidence="8">Uncharacterized protein</fullName>
    </submittedName>
</protein>
<comment type="caution">
    <text evidence="8">The sequence shown here is derived from an EMBL/GenBank/DDBJ whole genome shotgun (WGS) entry which is preliminary data.</text>
</comment>
<evidence type="ECO:0000256" key="2">
    <source>
        <dbReference type="ARBA" id="ARBA00022574"/>
    </source>
</evidence>
<dbReference type="EMBL" id="NCSJ02000006">
    <property type="protein sequence ID" value="RFU35641.1"/>
    <property type="molecule type" value="Genomic_DNA"/>
</dbReference>
<evidence type="ECO:0000256" key="3">
    <source>
        <dbReference type="ARBA" id="ARBA00022737"/>
    </source>
</evidence>
<dbReference type="Proteomes" id="UP000258309">
    <property type="component" value="Unassembled WGS sequence"/>
</dbReference>
<dbReference type="SUPFAM" id="SSF50978">
    <property type="entry name" value="WD40 repeat-like"/>
    <property type="match status" value="1"/>
</dbReference>
<proteinExistence type="inferred from homology"/>
<dbReference type="OMA" id="GRQVAWS"/>
<dbReference type="Pfam" id="PF00400">
    <property type="entry name" value="WD40"/>
    <property type="match status" value="1"/>
</dbReference>
<feature type="non-terminal residue" evidence="8">
    <location>
        <position position="423"/>
    </location>
</feature>
<dbReference type="OrthoDB" id="7318948at2759"/>
<dbReference type="InterPro" id="IPR015943">
    <property type="entry name" value="WD40/YVTN_repeat-like_dom_sf"/>
</dbReference>
<gene>
    <name evidence="8" type="ORF">B7463_g737</name>
</gene>
<keyword evidence="2 6" id="KW-0853">WD repeat</keyword>
<evidence type="ECO:0000313" key="9">
    <source>
        <dbReference type="Proteomes" id="UP000258309"/>
    </source>
</evidence>
<evidence type="ECO:0000256" key="6">
    <source>
        <dbReference type="PROSITE-ProRule" id="PRU00221"/>
    </source>
</evidence>
<feature type="region of interest" description="Disordered" evidence="7">
    <location>
        <begin position="334"/>
        <end position="359"/>
    </location>
</feature>